<evidence type="ECO:0000256" key="7">
    <source>
        <dbReference type="ARBA" id="ARBA00023012"/>
    </source>
</evidence>
<dbReference type="PIRSF" id="PIRSF037434">
    <property type="entry name" value="STHK_ChrS"/>
    <property type="match status" value="1"/>
</dbReference>
<dbReference type="CDD" id="cd16917">
    <property type="entry name" value="HATPase_UhpB-NarQ-NarX-like"/>
    <property type="match status" value="1"/>
</dbReference>
<evidence type="ECO:0000256" key="1">
    <source>
        <dbReference type="ARBA" id="ARBA00004651"/>
    </source>
</evidence>
<evidence type="ECO:0000256" key="3">
    <source>
        <dbReference type="ARBA" id="ARBA00022679"/>
    </source>
</evidence>
<keyword evidence="6 11" id="KW-1133">Transmembrane helix</keyword>
<evidence type="ECO:0000313" key="14">
    <source>
        <dbReference type="Proteomes" id="UP000188235"/>
    </source>
</evidence>
<dbReference type="Gene3D" id="3.30.565.10">
    <property type="entry name" value="Histidine kinase-like ATPase, C-terminal domain"/>
    <property type="match status" value="1"/>
</dbReference>
<feature type="transmembrane region" description="Helical" evidence="11">
    <location>
        <begin position="49"/>
        <end position="71"/>
    </location>
</feature>
<dbReference type="STRING" id="399497.BW733_16715"/>
<dbReference type="GO" id="GO:0005886">
    <property type="term" value="C:plasma membrane"/>
    <property type="evidence" value="ECO:0007669"/>
    <property type="project" value="UniProtKB-SubCell"/>
</dbReference>
<evidence type="ECO:0000256" key="5">
    <source>
        <dbReference type="ARBA" id="ARBA00022777"/>
    </source>
</evidence>
<keyword evidence="4 11" id="KW-0812">Transmembrane</keyword>
<dbReference type="InterPro" id="IPR017205">
    <property type="entry name" value="Sig_transdc_His_kinase_ChrS"/>
</dbReference>
<keyword evidence="2" id="KW-1003">Cell membrane</keyword>
<dbReference type="PANTHER" id="PTHR24421">
    <property type="entry name" value="NITRATE/NITRITE SENSOR PROTEIN NARX-RELATED"/>
    <property type="match status" value="1"/>
</dbReference>
<evidence type="ECO:0000259" key="12">
    <source>
        <dbReference type="PROSITE" id="PS50109"/>
    </source>
</evidence>
<dbReference type="Pfam" id="PF07730">
    <property type="entry name" value="HisKA_3"/>
    <property type="match status" value="1"/>
</dbReference>
<dbReference type="Proteomes" id="UP000188235">
    <property type="component" value="Chromosome"/>
</dbReference>
<comment type="subcellular location">
    <subcellularLocation>
        <location evidence="1">Cell membrane</location>
        <topology evidence="1">Multi-pass membrane protein</topology>
    </subcellularLocation>
</comment>
<protein>
    <submittedName>
        <fullName evidence="13">Histidine kinase</fullName>
    </submittedName>
</protein>
<sequence length="416" mass="43781">MSLVTVPLSGPDPAATTLAGYVRAMGVGQHVMAVMLTVIGVVRAVLADAPVAAAVAAGGAFLAWHLVGALWSARSNSTRVAVVWLLGLVVVWIAATVVSAEFVWLAFLLWLLAGHLLPVVWGVALSALVFAVVVAAPLLHHGEPSYGVVFGPLIGGIFAYGISRGYLQLLRDAEERERLVVSLTAAQAEMADLQDELATAQRRSGAVAERTRLSRDIHDTVAQSLSSIRLLAHARSEVGETESARAFGQIATLSGEGLADVRRIVAALAPSELDDSALAGALQRMTARLHEETGIEAEVRIDESLPQLATETEVALLRTAQSALANVRQHAGAGRVVVSLIDADDSVRLDVMDDGVGFDPATLDQRKTASPSGFGLRYMRDRLRELGGGLDIESVPGESTAISGHLPIRDGSGARR</sequence>
<dbReference type="PROSITE" id="PS50109">
    <property type="entry name" value="HIS_KIN"/>
    <property type="match status" value="1"/>
</dbReference>
<evidence type="ECO:0000256" key="8">
    <source>
        <dbReference type="ARBA" id="ARBA00023136"/>
    </source>
</evidence>
<feature type="coiled-coil region" evidence="9">
    <location>
        <begin position="176"/>
        <end position="210"/>
    </location>
</feature>
<evidence type="ECO:0000256" key="4">
    <source>
        <dbReference type="ARBA" id="ARBA00022692"/>
    </source>
</evidence>
<name>A0A1Q2D1G9_9ACTN</name>
<keyword evidence="3" id="KW-0808">Transferase</keyword>
<organism evidence="13 14">
    <name type="scientific">Tessaracoccus flavescens</name>
    <dbReference type="NCBI Taxonomy" id="399497"/>
    <lineage>
        <taxon>Bacteria</taxon>
        <taxon>Bacillati</taxon>
        <taxon>Actinomycetota</taxon>
        <taxon>Actinomycetes</taxon>
        <taxon>Propionibacteriales</taxon>
        <taxon>Propionibacteriaceae</taxon>
        <taxon>Tessaracoccus</taxon>
    </lineage>
</organism>
<reference evidence="13 14" key="1">
    <citation type="journal article" date="2008" name="Int. J. Syst. Evol. Microbiol.">
        <title>Tessaracoccus flavescens sp. nov., isolated from marine sediment.</title>
        <authorList>
            <person name="Lee D.W."/>
            <person name="Lee S.D."/>
        </authorList>
    </citation>
    <scope>NUCLEOTIDE SEQUENCE [LARGE SCALE GENOMIC DNA]</scope>
    <source>
        <strain evidence="13 14">SST-39T</strain>
    </source>
</reference>
<dbReference type="InterPro" id="IPR011712">
    <property type="entry name" value="Sig_transdc_His_kin_sub3_dim/P"/>
</dbReference>
<feature type="transmembrane region" description="Helical" evidence="11">
    <location>
        <begin position="20"/>
        <end position="42"/>
    </location>
</feature>
<dbReference type="OrthoDB" id="144293at2"/>
<accession>A0A1Q2D1G9</accession>
<feature type="transmembrane region" description="Helical" evidence="11">
    <location>
        <begin position="145"/>
        <end position="162"/>
    </location>
</feature>
<dbReference type="GO" id="GO:0000155">
    <property type="term" value="F:phosphorelay sensor kinase activity"/>
    <property type="evidence" value="ECO:0007669"/>
    <property type="project" value="InterPro"/>
</dbReference>
<gene>
    <name evidence="13" type="ORF">BW733_16715</name>
</gene>
<dbReference type="InterPro" id="IPR005467">
    <property type="entry name" value="His_kinase_dom"/>
</dbReference>
<dbReference type="EMBL" id="CP019607">
    <property type="protein sequence ID" value="AQP52218.1"/>
    <property type="molecule type" value="Genomic_DNA"/>
</dbReference>
<evidence type="ECO:0000313" key="13">
    <source>
        <dbReference type="EMBL" id="AQP52218.1"/>
    </source>
</evidence>
<dbReference type="SMART" id="SM00387">
    <property type="entry name" value="HATPase_c"/>
    <property type="match status" value="1"/>
</dbReference>
<keyword evidence="5 13" id="KW-0418">Kinase</keyword>
<proteinExistence type="predicted"/>
<keyword evidence="8 11" id="KW-0472">Membrane</keyword>
<dbReference type="InterPro" id="IPR003594">
    <property type="entry name" value="HATPase_dom"/>
</dbReference>
<dbReference type="Gene3D" id="1.20.5.1930">
    <property type="match status" value="1"/>
</dbReference>
<dbReference type="Pfam" id="PF02518">
    <property type="entry name" value="HATPase_c"/>
    <property type="match status" value="1"/>
</dbReference>
<evidence type="ECO:0000256" key="9">
    <source>
        <dbReference type="SAM" id="Coils"/>
    </source>
</evidence>
<evidence type="ECO:0000256" key="10">
    <source>
        <dbReference type="SAM" id="MobiDB-lite"/>
    </source>
</evidence>
<keyword evidence="14" id="KW-1185">Reference proteome</keyword>
<dbReference type="RefSeq" id="WP_077352251.1">
    <property type="nucleotide sequence ID" value="NZ_CP019607.1"/>
</dbReference>
<dbReference type="GO" id="GO:0046983">
    <property type="term" value="F:protein dimerization activity"/>
    <property type="evidence" value="ECO:0007669"/>
    <property type="project" value="InterPro"/>
</dbReference>
<feature type="region of interest" description="Disordered" evidence="10">
    <location>
        <begin position="394"/>
        <end position="416"/>
    </location>
</feature>
<evidence type="ECO:0000256" key="2">
    <source>
        <dbReference type="ARBA" id="ARBA00022475"/>
    </source>
</evidence>
<dbReference type="SUPFAM" id="SSF55874">
    <property type="entry name" value="ATPase domain of HSP90 chaperone/DNA topoisomerase II/histidine kinase"/>
    <property type="match status" value="1"/>
</dbReference>
<dbReference type="InterPro" id="IPR050482">
    <property type="entry name" value="Sensor_HK_TwoCompSys"/>
</dbReference>
<feature type="domain" description="Histidine kinase" evidence="12">
    <location>
        <begin position="212"/>
        <end position="410"/>
    </location>
</feature>
<evidence type="ECO:0000256" key="11">
    <source>
        <dbReference type="SAM" id="Phobius"/>
    </source>
</evidence>
<feature type="transmembrane region" description="Helical" evidence="11">
    <location>
        <begin position="119"/>
        <end position="139"/>
    </location>
</feature>
<dbReference type="InterPro" id="IPR036890">
    <property type="entry name" value="HATPase_C_sf"/>
</dbReference>
<dbReference type="PANTHER" id="PTHR24421:SF37">
    <property type="entry name" value="SENSOR HISTIDINE KINASE NARS"/>
    <property type="match status" value="1"/>
</dbReference>
<dbReference type="KEGG" id="tfa:BW733_16715"/>
<keyword evidence="7" id="KW-0902">Two-component regulatory system</keyword>
<evidence type="ECO:0000256" key="6">
    <source>
        <dbReference type="ARBA" id="ARBA00022989"/>
    </source>
</evidence>
<dbReference type="AlphaFoldDB" id="A0A1Q2D1G9"/>
<keyword evidence="9" id="KW-0175">Coiled coil</keyword>
<feature type="transmembrane region" description="Helical" evidence="11">
    <location>
        <begin position="83"/>
        <end position="112"/>
    </location>
</feature>